<protein>
    <submittedName>
        <fullName evidence="1">Uncharacterized protein</fullName>
    </submittedName>
</protein>
<dbReference type="EMBL" id="LECT01000030">
    <property type="protein sequence ID" value="KLU03982.1"/>
    <property type="molecule type" value="Genomic_DNA"/>
</dbReference>
<dbReference type="AlphaFoldDB" id="A0A0J1BBG8"/>
<proteinExistence type="predicted"/>
<reference evidence="1" key="1">
    <citation type="submission" date="2015-05" db="EMBL/GenBank/DDBJ databases">
        <title>Permanent draft genome of Rhodopirellula islandicus K833.</title>
        <authorList>
            <person name="Kizina J."/>
            <person name="Richter M."/>
            <person name="Glockner F.O."/>
            <person name="Harder J."/>
        </authorList>
    </citation>
    <scope>NUCLEOTIDE SEQUENCE [LARGE SCALE GENOMIC DNA]</scope>
    <source>
        <strain evidence="1">K833</strain>
    </source>
</reference>
<evidence type="ECO:0000313" key="2">
    <source>
        <dbReference type="Proteomes" id="UP000036367"/>
    </source>
</evidence>
<dbReference type="Proteomes" id="UP000036367">
    <property type="component" value="Unassembled WGS sequence"/>
</dbReference>
<gene>
    <name evidence="1" type="ORF">RISK_003951</name>
</gene>
<comment type="caution">
    <text evidence="1">The sequence shown here is derived from an EMBL/GenBank/DDBJ whole genome shotgun (WGS) entry which is preliminary data.</text>
</comment>
<sequence length="56" mass="6175">MIKATRGLPSPSASLCEVELEELHPDTNRTRSAARQPTRFAILNMVQVVVGLKERG</sequence>
<name>A0A0J1BBG8_RHOIS</name>
<accession>A0A0J1BBG8</accession>
<organism evidence="1 2">
    <name type="scientific">Rhodopirellula islandica</name>
    <dbReference type="NCBI Taxonomy" id="595434"/>
    <lineage>
        <taxon>Bacteria</taxon>
        <taxon>Pseudomonadati</taxon>
        <taxon>Planctomycetota</taxon>
        <taxon>Planctomycetia</taxon>
        <taxon>Pirellulales</taxon>
        <taxon>Pirellulaceae</taxon>
        <taxon>Rhodopirellula</taxon>
    </lineage>
</organism>
<evidence type="ECO:0000313" key="1">
    <source>
        <dbReference type="EMBL" id="KLU03982.1"/>
    </source>
</evidence>
<keyword evidence="2" id="KW-1185">Reference proteome</keyword>
<dbReference type="STRING" id="595434.RISK_003951"/>